<comment type="caution">
    <text evidence="1">The sequence shown here is derived from an EMBL/GenBank/DDBJ whole genome shotgun (WGS) entry which is preliminary data.</text>
</comment>
<reference evidence="1" key="2">
    <citation type="submission" date="2014-03" db="EMBL/GenBank/DDBJ databases">
        <authorList>
            <person name="Urmite Genomes"/>
        </authorList>
    </citation>
    <scope>NUCLEOTIDE SEQUENCE</scope>
    <source>
        <strain evidence="1">DSM 44829</strain>
    </source>
</reference>
<accession>W9ATE4</accession>
<dbReference type="STRING" id="258533.BN977_03864"/>
<sequence>MITDIASTSQCSGWPMMCCQISTDKPNDVPSESNTVPTITAAATTARVMISMMMKIRHSEAMPAIIRSYLDASAMSLKVAAVPAR</sequence>
<reference evidence="1" key="1">
    <citation type="submission" date="2014-03" db="EMBL/GenBank/DDBJ databases">
        <title>Draft Genome Sequence of Mycobacterium cosmeticum DSM 44829.</title>
        <authorList>
            <person name="Croce O."/>
            <person name="Robert C."/>
            <person name="Raoult D."/>
            <person name="Drancourt M."/>
        </authorList>
    </citation>
    <scope>NUCLEOTIDE SEQUENCE [LARGE SCALE GENOMIC DNA]</scope>
    <source>
        <strain evidence="1">DSM 44829</strain>
    </source>
</reference>
<dbReference type="AlphaFoldDB" id="W9ATE4"/>
<dbReference type="Proteomes" id="UP000028870">
    <property type="component" value="Unassembled WGS sequence"/>
</dbReference>
<keyword evidence="2" id="KW-1185">Reference proteome</keyword>
<evidence type="ECO:0000313" key="1">
    <source>
        <dbReference type="EMBL" id="CDO09044.1"/>
    </source>
</evidence>
<dbReference type="EMBL" id="CCBB010000002">
    <property type="protein sequence ID" value="CDO09044.1"/>
    <property type="molecule type" value="Genomic_DNA"/>
</dbReference>
<organism evidence="1 2">
    <name type="scientific">Mycolicibacterium cosmeticum</name>
    <dbReference type="NCBI Taxonomy" id="258533"/>
    <lineage>
        <taxon>Bacteria</taxon>
        <taxon>Bacillati</taxon>
        <taxon>Actinomycetota</taxon>
        <taxon>Actinomycetes</taxon>
        <taxon>Mycobacteriales</taxon>
        <taxon>Mycobacteriaceae</taxon>
        <taxon>Mycolicibacterium</taxon>
    </lineage>
</organism>
<evidence type="ECO:0000313" key="2">
    <source>
        <dbReference type="Proteomes" id="UP000028870"/>
    </source>
</evidence>
<gene>
    <name evidence="1" type="ORF">BN977_03864</name>
</gene>
<proteinExistence type="predicted"/>
<protein>
    <submittedName>
        <fullName evidence="1">Uncharacterized protein</fullName>
    </submittedName>
</protein>
<name>W9ATE4_MYCCO</name>